<feature type="non-terminal residue" evidence="3">
    <location>
        <position position="1"/>
    </location>
</feature>
<evidence type="ECO:0000313" key="4">
    <source>
        <dbReference type="Proteomes" id="UP001190700"/>
    </source>
</evidence>
<dbReference type="InterPro" id="IPR001849">
    <property type="entry name" value="PH_domain"/>
</dbReference>
<gene>
    <name evidence="3" type="ORF">CYMTET_36335</name>
</gene>
<keyword evidence="4" id="KW-1185">Reference proteome</keyword>
<protein>
    <submittedName>
        <fullName evidence="3">ADP-ribosylation factor GTPase-activating protein agd4</fullName>
    </submittedName>
</protein>
<dbReference type="Gene3D" id="2.30.29.30">
    <property type="entry name" value="Pleckstrin-homology domain (PH domain)/Phosphotyrosine-binding domain (PTB)"/>
    <property type="match status" value="1"/>
</dbReference>
<dbReference type="Proteomes" id="UP001190700">
    <property type="component" value="Unassembled WGS sequence"/>
</dbReference>
<dbReference type="SMART" id="SM00233">
    <property type="entry name" value="PH"/>
    <property type="match status" value="1"/>
</dbReference>
<reference evidence="3 4" key="1">
    <citation type="journal article" date="2015" name="Genome Biol. Evol.">
        <title>Comparative Genomics of a Bacterivorous Green Alga Reveals Evolutionary Causalities and Consequences of Phago-Mixotrophic Mode of Nutrition.</title>
        <authorList>
            <person name="Burns J.A."/>
            <person name="Paasch A."/>
            <person name="Narechania A."/>
            <person name="Kim E."/>
        </authorList>
    </citation>
    <scope>NUCLEOTIDE SEQUENCE [LARGE SCALE GENOMIC DNA]</scope>
    <source>
        <strain evidence="3 4">PLY_AMNH</strain>
    </source>
</reference>
<dbReference type="Pfam" id="PF00169">
    <property type="entry name" value="PH"/>
    <property type="match status" value="1"/>
</dbReference>
<dbReference type="SUPFAM" id="SSF50729">
    <property type="entry name" value="PH domain-like"/>
    <property type="match status" value="1"/>
</dbReference>
<name>A0AAE0CHW9_9CHLO</name>
<evidence type="ECO:0000313" key="3">
    <source>
        <dbReference type="EMBL" id="KAK3254450.1"/>
    </source>
</evidence>
<dbReference type="PANTHER" id="PTHR14336">
    <property type="entry name" value="TANDEM PH DOMAIN CONTAINING PROTEIN"/>
    <property type="match status" value="1"/>
</dbReference>
<evidence type="ECO:0000256" key="1">
    <source>
        <dbReference type="SAM" id="Coils"/>
    </source>
</evidence>
<comment type="caution">
    <text evidence="3">The sequence shown here is derived from an EMBL/GenBank/DDBJ whole genome shotgun (WGS) entry which is preliminary data.</text>
</comment>
<dbReference type="PANTHER" id="PTHR14336:SF15">
    <property type="entry name" value="DUAL ADAPTER FOR PHOSPHOTYROSINE AND 3-PHOSPHOTYROSINE AND 3-PHOSPHOINOSITIDE"/>
    <property type="match status" value="1"/>
</dbReference>
<dbReference type="InterPro" id="IPR051707">
    <property type="entry name" value="PI-Interact_SigTrans_Reg"/>
</dbReference>
<sequence>AETVRLEAEQAEAERVRLEAEQAEAERAEVERAEAARVRAEVEQAEAARLEAEAEAKAQVDRHQAQRKNTATEALKAQQQKLEADENMFLEDIEDQKKMEKMMNEGHYGYLTKQGGTRRRMFGGAKNWKRRFFSLDAAGKLTYYEDGIGGQGVGLKGEFCIPECNSLTSVEVYENQKHCLSFYCPQRHATFWISADTSSERDDWVDYLSLHLK</sequence>
<dbReference type="PROSITE" id="PS50003">
    <property type="entry name" value="PH_DOMAIN"/>
    <property type="match status" value="1"/>
</dbReference>
<dbReference type="EMBL" id="LGRX02023576">
    <property type="protein sequence ID" value="KAK3254450.1"/>
    <property type="molecule type" value="Genomic_DNA"/>
</dbReference>
<dbReference type="InterPro" id="IPR011993">
    <property type="entry name" value="PH-like_dom_sf"/>
</dbReference>
<evidence type="ECO:0000259" key="2">
    <source>
        <dbReference type="PROSITE" id="PS50003"/>
    </source>
</evidence>
<feature type="coiled-coil region" evidence="1">
    <location>
        <begin position="1"/>
        <end position="88"/>
    </location>
</feature>
<dbReference type="AlphaFoldDB" id="A0AAE0CHW9"/>
<keyword evidence="1" id="KW-0175">Coiled coil</keyword>
<proteinExistence type="predicted"/>
<organism evidence="3 4">
    <name type="scientific">Cymbomonas tetramitiformis</name>
    <dbReference type="NCBI Taxonomy" id="36881"/>
    <lineage>
        <taxon>Eukaryota</taxon>
        <taxon>Viridiplantae</taxon>
        <taxon>Chlorophyta</taxon>
        <taxon>Pyramimonadophyceae</taxon>
        <taxon>Pyramimonadales</taxon>
        <taxon>Pyramimonadaceae</taxon>
        <taxon>Cymbomonas</taxon>
    </lineage>
</organism>
<accession>A0AAE0CHW9</accession>
<feature type="domain" description="PH" evidence="2">
    <location>
        <begin position="104"/>
        <end position="213"/>
    </location>
</feature>